<sequence length="104" mass="11657">MSNLRIIQASLARAFPRNENLNIYQEENSHQISVIQEPCLYQGQLIGFPLTHRVIAASANAKVATVVHDSEMKLLPIKIGQKLVAKCHMATQRATHRQLLCTPQ</sequence>
<reference evidence="1 2" key="1">
    <citation type="journal article" date="2020" name="Cell">
        <title>Large-Scale Comparative Analyses of Tick Genomes Elucidate Their Genetic Diversity and Vector Capacities.</title>
        <authorList>
            <consortium name="Tick Genome and Microbiome Consortium (TIGMIC)"/>
            <person name="Jia N."/>
            <person name="Wang J."/>
            <person name="Shi W."/>
            <person name="Du L."/>
            <person name="Sun Y."/>
            <person name="Zhan W."/>
            <person name="Jiang J.F."/>
            <person name="Wang Q."/>
            <person name="Zhang B."/>
            <person name="Ji P."/>
            <person name="Bell-Sakyi L."/>
            <person name="Cui X.M."/>
            <person name="Yuan T.T."/>
            <person name="Jiang B.G."/>
            <person name="Yang W.F."/>
            <person name="Lam T.T."/>
            <person name="Chang Q.C."/>
            <person name="Ding S.J."/>
            <person name="Wang X.J."/>
            <person name="Zhu J.G."/>
            <person name="Ruan X.D."/>
            <person name="Zhao L."/>
            <person name="Wei J.T."/>
            <person name="Ye R.Z."/>
            <person name="Que T.C."/>
            <person name="Du C.H."/>
            <person name="Zhou Y.H."/>
            <person name="Cheng J.X."/>
            <person name="Dai P.F."/>
            <person name="Guo W.B."/>
            <person name="Han X.H."/>
            <person name="Huang E.J."/>
            <person name="Li L.F."/>
            <person name="Wei W."/>
            <person name="Gao Y.C."/>
            <person name="Liu J.Z."/>
            <person name="Shao H.Z."/>
            <person name="Wang X."/>
            <person name="Wang C.C."/>
            <person name="Yang T.C."/>
            <person name="Huo Q.B."/>
            <person name="Li W."/>
            <person name="Chen H.Y."/>
            <person name="Chen S.E."/>
            <person name="Zhou L.G."/>
            <person name="Ni X.B."/>
            <person name="Tian J.H."/>
            <person name="Sheng Y."/>
            <person name="Liu T."/>
            <person name="Pan Y.S."/>
            <person name="Xia L.Y."/>
            <person name="Li J."/>
            <person name="Zhao F."/>
            <person name="Cao W.C."/>
        </authorList>
    </citation>
    <scope>NUCLEOTIDE SEQUENCE [LARGE SCALE GENOMIC DNA]</scope>
    <source>
        <strain evidence="1">HaeL-2018</strain>
    </source>
</reference>
<evidence type="ECO:0000313" key="2">
    <source>
        <dbReference type="Proteomes" id="UP000821853"/>
    </source>
</evidence>
<dbReference type="VEuPathDB" id="VectorBase:HLOH_048052"/>
<proteinExistence type="predicted"/>
<comment type="caution">
    <text evidence="1">The sequence shown here is derived from an EMBL/GenBank/DDBJ whole genome shotgun (WGS) entry which is preliminary data.</text>
</comment>
<dbReference type="AlphaFoldDB" id="A0A9J6GBC7"/>
<name>A0A9J6GBC7_HAELO</name>
<dbReference type="Proteomes" id="UP000821853">
    <property type="component" value="Chromosome 4"/>
</dbReference>
<organism evidence="1 2">
    <name type="scientific">Haemaphysalis longicornis</name>
    <name type="common">Bush tick</name>
    <dbReference type="NCBI Taxonomy" id="44386"/>
    <lineage>
        <taxon>Eukaryota</taxon>
        <taxon>Metazoa</taxon>
        <taxon>Ecdysozoa</taxon>
        <taxon>Arthropoda</taxon>
        <taxon>Chelicerata</taxon>
        <taxon>Arachnida</taxon>
        <taxon>Acari</taxon>
        <taxon>Parasitiformes</taxon>
        <taxon>Ixodida</taxon>
        <taxon>Ixodoidea</taxon>
        <taxon>Ixodidae</taxon>
        <taxon>Haemaphysalinae</taxon>
        <taxon>Haemaphysalis</taxon>
    </lineage>
</organism>
<evidence type="ECO:0000313" key="1">
    <source>
        <dbReference type="EMBL" id="KAH9372483.1"/>
    </source>
</evidence>
<keyword evidence="2" id="KW-1185">Reference proteome</keyword>
<dbReference type="EMBL" id="JABSTR010000006">
    <property type="protein sequence ID" value="KAH9372483.1"/>
    <property type="molecule type" value="Genomic_DNA"/>
</dbReference>
<gene>
    <name evidence="1" type="ORF">HPB48_022413</name>
</gene>
<protein>
    <submittedName>
        <fullName evidence="1">Uncharacterized protein</fullName>
    </submittedName>
</protein>
<accession>A0A9J6GBC7</accession>